<accession>A0A1Y2AEY7</accession>
<organism evidence="11 12">
    <name type="scientific">Naematelia encephala</name>
    <dbReference type="NCBI Taxonomy" id="71784"/>
    <lineage>
        <taxon>Eukaryota</taxon>
        <taxon>Fungi</taxon>
        <taxon>Dikarya</taxon>
        <taxon>Basidiomycota</taxon>
        <taxon>Agaricomycotina</taxon>
        <taxon>Tremellomycetes</taxon>
        <taxon>Tremellales</taxon>
        <taxon>Naemateliaceae</taxon>
        <taxon>Naematelia</taxon>
    </lineage>
</organism>
<dbReference type="SUPFAM" id="SSF55666">
    <property type="entry name" value="Ribonuclease PH domain 2-like"/>
    <property type="match status" value="1"/>
</dbReference>
<dbReference type="GO" id="GO:0071028">
    <property type="term" value="P:nuclear mRNA surveillance"/>
    <property type="evidence" value="ECO:0007669"/>
    <property type="project" value="TreeGrafter"/>
</dbReference>
<dbReference type="CDD" id="cd11371">
    <property type="entry name" value="RNase_PH_MTR3"/>
    <property type="match status" value="1"/>
</dbReference>
<evidence type="ECO:0000256" key="8">
    <source>
        <dbReference type="ARBA" id="ARBA00023242"/>
    </source>
</evidence>
<comment type="similarity">
    <text evidence="3">Belongs to the RNase PH family.</text>
</comment>
<keyword evidence="6" id="KW-0271">Exosome</keyword>
<feature type="domain" description="Exoribonuclease phosphorolytic" evidence="10">
    <location>
        <begin position="42"/>
        <end position="168"/>
    </location>
</feature>
<dbReference type="Proteomes" id="UP000193986">
    <property type="component" value="Unassembled WGS sequence"/>
</dbReference>
<dbReference type="InterPro" id="IPR020568">
    <property type="entry name" value="Ribosomal_Su5_D2-typ_SF"/>
</dbReference>
<evidence type="ECO:0000256" key="4">
    <source>
        <dbReference type="ARBA" id="ARBA00022490"/>
    </source>
</evidence>
<dbReference type="InterPro" id="IPR050080">
    <property type="entry name" value="RNase_PH"/>
</dbReference>
<comment type="subcellular location">
    <subcellularLocation>
        <location evidence="2">Cytoplasm</location>
    </subcellularLocation>
    <subcellularLocation>
        <location evidence="1">Nucleus</location>
    </subcellularLocation>
</comment>
<dbReference type="PANTHER" id="PTHR11953:SF2">
    <property type="entry name" value="EXOSOME COMPLEX COMPONENT MTR3"/>
    <property type="match status" value="1"/>
</dbReference>
<dbReference type="InterPro" id="IPR001247">
    <property type="entry name" value="ExoRNase_PH_dom1"/>
</dbReference>
<evidence type="ECO:0000256" key="1">
    <source>
        <dbReference type="ARBA" id="ARBA00004123"/>
    </source>
</evidence>
<proteinExistence type="inferred from homology"/>
<reference evidence="11 12" key="1">
    <citation type="submission" date="2016-07" db="EMBL/GenBank/DDBJ databases">
        <title>Pervasive Adenine N6-methylation of Active Genes in Fungi.</title>
        <authorList>
            <consortium name="DOE Joint Genome Institute"/>
            <person name="Mondo S.J."/>
            <person name="Dannebaum R.O."/>
            <person name="Kuo R.C."/>
            <person name="Labutti K."/>
            <person name="Haridas S."/>
            <person name="Kuo A."/>
            <person name="Salamov A."/>
            <person name="Ahrendt S.R."/>
            <person name="Lipzen A."/>
            <person name="Sullivan W."/>
            <person name="Andreopoulos W.B."/>
            <person name="Clum A."/>
            <person name="Lindquist E."/>
            <person name="Daum C."/>
            <person name="Ramamoorthy G.K."/>
            <person name="Gryganskyi A."/>
            <person name="Culley D."/>
            <person name="Magnuson J.K."/>
            <person name="James T.Y."/>
            <person name="O'Malley M.A."/>
            <person name="Stajich J.E."/>
            <person name="Spatafora J.W."/>
            <person name="Visel A."/>
            <person name="Grigoriev I.V."/>
        </authorList>
    </citation>
    <scope>NUCLEOTIDE SEQUENCE [LARGE SCALE GENOMIC DNA]</scope>
    <source>
        <strain evidence="11 12">68-887.2</strain>
    </source>
</reference>
<dbReference type="GO" id="GO:0000176">
    <property type="term" value="C:nuclear exosome (RNase complex)"/>
    <property type="evidence" value="ECO:0007669"/>
    <property type="project" value="UniProtKB-ARBA"/>
</dbReference>
<dbReference type="InterPro" id="IPR036345">
    <property type="entry name" value="ExoRNase_PH_dom2_sf"/>
</dbReference>
<dbReference type="PANTHER" id="PTHR11953">
    <property type="entry name" value="EXOSOME COMPLEX COMPONENT"/>
    <property type="match status" value="1"/>
</dbReference>
<evidence type="ECO:0000313" key="11">
    <source>
        <dbReference type="EMBL" id="ORY20837.1"/>
    </source>
</evidence>
<dbReference type="InParanoid" id="A0A1Y2AEY7"/>
<gene>
    <name evidence="11" type="ORF">BCR39DRAFT_554783</name>
</gene>
<evidence type="ECO:0000313" key="12">
    <source>
        <dbReference type="Proteomes" id="UP000193986"/>
    </source>
</evidence>
<dbReference type="AlphaFoldDB" id="A0A1Y2AEY7"/>
<evidence type="ECO:0000256" key="6">
    <source>
        <dbReference type="ARBA" id="ARBA00022835"/>
    </source>
</evidence>
<keyword evidence="12" id="KW-1185">Reference proteome</keyword>
<dbReference type="InterPro" id="IPR027408">
    <property type="entry name" value="PNPase/RNase_PH_dom_sf"/>
</dbReference>
<keyword evidence="11" id="KW-0687">Ribonucleoprotein</keyword>
<dbReference type="GO" id="GO:0005730">
    <property type="term" value="C:nucleolus"/>
    <property type="evidence" value="ECO:0007669"/>
    <property type="project" value="TreeGrafter"/>
</dbReference>
<evidence type="ECO:0000256" key="3">
    <source>
        <dbReference type="ARBA" id="ARBA00006678"/>
    </source>
</evidence>
<dbReference type="FunCoup" id="A0A1Y2AEY7">
    <property type="interactions" value="128"/>
</dbReference>
<evidence type="ECO:0000256" key="5">
    <source>
        <dbReference type="ARBA" id="ARBA00022552"/>
    </source>
</evidence>
<keyword evidence="7" id="KW-0694">RNA-binding</keyword>
<feature type="compositionally biased region" description="Basic and acidic residues" evidence="9">
    <location>
        <begin position="1"/>
        <end position="11"/>
    </location>
</feature>
<dbReference type="GO" id="GO:0016075">
    <property type="term" value="P:rRNA catabolic process"/>
    <property type="evidence" value="ECO:0007669"/>
    <property type="project" value="TreeGrafter"/>
</dbReference>
<keyword evidence="11" id="KW-0689">Ribosomal protein</keyword>
<protein>
    <submittedName>
        <fullName evidence="11">Ribosomal protein S5 domain 2-like protein</fullName>
    </submittedName>
</protein>
<dbReference type="GO" id="GO:0000177">
    <property type="term" value="C:cytoplasmic exosome (RNase complex)"/>
    <property type="evidence" value="ECO:0007669"/>
    <property type="project" value="TreeGrafter"/>
</dbReference>
<dbReference type="Gene3D" id="3.30.230.70">
    <property type="entry name" value="GHMP Kinase, N-terminal domain"/>
    <property type="match status" value="1"/>
</dbReference>
<evidence type="ECO:0000256" key="9">
    <source>
        <dbReference type="SAM" id="MobiDB-lite"/>
    </source>
</evidence>
<dbReference type="SUPFAM" id="SSF54211">
    <property type="entry name" value="Ribosomal protein S5 domain 2-like"/>
    <property type="match status" value="1"/>
</dbReference>
<dbReference type="GO" id="GO:0006364">
    <property type="term" value="P:rRNA processing"/>
    <property type="evidence" value="ECO:0007669"/>
    <property type="project" value="UniProtKB-KW"/>
</dbReference>
<keyword evidence="8" id="KW-0539">Nucleus</keyword>
<sequence length="265" mass="27432">MAGVFDRRRIPAPESSFPPIFEPSDEPEAGPSKRAGRSNDHIQDIFLQTGLVTQANGSAYIEQGGVKIACSVYGPRPKQPPYSSTGTLNLEVKFAPFASHSRRAPLRDTEPLPLSALISQSLLPAIQLHLLPKSSLDIHLLILESSTTAAVLSAGLTVASAAVADAGISMNGLGVGGTALRVGKETLLDPSAGEEASGNGLVCLGSLPAQGKVTGVWISGELEVEELCDLIDKAGEAGEQAHTTVAHTLLEEAEARGVGLGVTDV</sequence>
<dbReference type="GO" id="GO:0034475">
    <property type="term" value="P:U4 snRNA 3'-end processing"/>
    <property type="evidence" value="ECO:0007669"/>
    <property type="project" value="TreeGrafter"/>
</dbReference>
<keyword evidence="4" id="KW-0963">Cytoplasm</keyword>
<dbReference type="GO" id="GO:0071051">
    <property type="term" value="P:poly(A)-dependent snoRNA 3'-end processing"/>
    <property type="evidence" value="ECO:0007669"/>
    <property type="project" value="TreeGrafter"/>
</dbReference>
<evidence type="ECO:0000256" key="2">
    <source>
        <dbReference type="ARBA" id="ARBA00004496"/>
    </source>
</evidence>
<name>A0A1Y2AEY7_9TREE</name>
<evidence type="ECO:0000256" key="7">
    <source>
        <dbReference type="ARBA" id="ARBA00022884"/>
    </source>
</evidence>
<feature type="region of interest" description="Disordered" evidence="9">
    <location>
        <begin position="1"/>
        <end position="37"/>
    </location>
</feature>
<evidence type="ECO:0000259" key="10">
    <source>
        <dbReference type="Pfam" id="PF01138"/>
    </source>
</evidence>
<dbReference type="GO" id="GO:0003723">
    <property type="term" value="F:RNA binding"/>
    <property type="evidence" value="ECO:0007669"/>
    <property type="project" value="UniProtKB-KW"/>
</dbReference>
<dbReference type="EMBL" id="MCFC01000124">
    <property type="protein sequence ID" value="ORY20837.1"/>
    <property type="molecule type" value="Genomic_DNA"/>
</dbReference>
<comment type="caution">
    <text evidence="11">The sequence shown here is derived from an EMBL/GenBank/DDBJ whole genome shotgun (WGS) entry which is preliminary data.</text>
</comment>
<keyword evidence="5" id="KW-0698">rRNA processing</keyword>
<dbReference type="OrthoDB" id="2504340at2759"/>
<dbReference type="GO" id="GO:0005840">
    <property type="term" value="C:ribosome"/>
    <property type="evidence" value="ECO:0007669"/>
    <property type="project" value="UniProtKB-KW"/>
</dbReference>
<dbReference type="Pfam" id="PF01138">
    <property type="entry name" value="RNase_PH"/>
    <property type="match status" value="1"/>
</dbReference>
<dbReference type="STRING" id="71784.A0A1Y2AEY7"/>